<dbReference type="SUPFAM" id="SSF52540">
    <property type="entry name" value="P-loop containing nucleoside triphosphate hydrolases"/>
    <property type="match status" value="1"/>
</dbReference>
<evidence type="ECO:0000256" key="7">
    <source>
        <dbReference type="SAM" id="Phobius"/>
    </source>
</evidence>
<dbReference type="InterPro" id="IPR003439">
    <property type="entry name" value="ABC_transporter-like_ATP-bd"/>
</dbReference>
<evidence type="ECO:0000313" key="10">
    <source>
        <dbReference type="EnsemblMetazoa" id="Aqu2.1.20830_001"/>
    </source>
</evidence>
<feature type="domain" description="ABC transporter" evidence="8">
    <location>
        <begin position="13"/>
        <end position="243"/>
    </location>
</feature>
<evidence type="ECO:0000256" key="5">
    <source>
        <dbReference type="ARBA" id="ARBA00022989"/>
    </source>
</evidence>
<feature type="transmembrane region" description="Helical" evidence="7">
    <location>
        <begin position="679"/>
        <end position="698"/>
    </location>
</feature>
<dbReference type="Gene3D" id="3.40.1710.10">
    <property type="entry name" value="abc type-2 transporter like domain"/>
    <property type="match status" value="1"/>
</dbReference>
<keyword evidence="3" id="KW-0547">Nucleotide-binding</keyword>
<dbReference type="EnsemblMetazoa" id="Aqu2.1.20830_001">
    <property type="protein sequence ID" value="Aqu2.1.20830_001"/>
    <property type="gene ID" value="Aqu2.1.20830"/>
</dbReference>
<proteinExistence type="predicted"/>
<evidence type="ECO:0000313" key="11">
    <source>
        <dbReference type="Proteomes" id="UP000007879"/>
    </source>
</evidence>
<dbReference type="GO" id="GO:0005524">
    <property type="term" value="F:ATP binding"/>
    <property type="evidence" value="ECO:0007669"/>
    <property type="project" value="UniProtKB-KW"/>
</dbReference>
<dbReference type="PROSITE" id="PS50893">
    <property type="entry name" value="ABC_TRANSPORTER_2"/>
    <property type="match status" value="1"/>
</dbReference>
<keyword evidence="4" id="KW-0067">ATP-binding</keyword>
<dbReference type="PROSITE" id="PS00211">
    <property type="entry name" value="ABC_TRANSPORTER_1"/>
    <property type="match status" value="1"/>
</dbReference>
<dbReference type="SMART" id="SM00382">
    <property type="entry name" value="AAA"/>
    <property type="match status" value="1"/>
</dbReference>
<evidence type="ECO:0000256" key="6">
    <source>
        <dbReference type="ARBA" id="ARBA00023136"/>
    </source>
</evidence>
<accession>A0A1X7TZS2</accession>
<dbReference type="PANTHER" id="PTHR43038:SF3">
    <property type="entry name" value="ABC TRANSPORTER G FAMILY MEMBER 20 ISOFORM X1"/>
    <property type="match status" value="1"/>
</dbReference>
<feature type="transmembrane region" description="Helical" evidence="7">
    <location>
        <begin position="704"/>
        <end position="727"/>
    </location>
</feature>
<dbReference type="OrthoDB" id="10255969at2759"/>
<feature type="transmembrane region" description="Helical" evidence="7">
    <location>
        <begin position="578"/>
        <end position="603"/>
    </location>
</feature>
<keyword evidence="2 7" id="KW-0812">Transmembrane</keyword>
<dbReference type="InterPro" id="IPR013525">
    <property type="entry name" value="ABC2_TM"/>
</dbReference>
<dbReference type="PROSITE" id="PS51012">
    <property type="entry name" value="ABC_TM2"/>
    <property type="match status" value="1"/>
</dbReference>
<dbReference type="EnsemblMetazoa" id="XM_020001304.1">
    <property type="protein sequence ID" value="XP_019856863.1"/>
    <property type="gene ID" value="LOC100636467"/>
</dbReference>
<dbReference type="KEGG" id="aqu:100636467"/>
<dbReference type="Pfam" id="PF12698">
    <property type="entry name" value="ABC2_membrane_3"/>
    <property type="match status" value="1"/>
</dbReference>
<evidence type="ECO:0000256" key="1">
    <source>
        <dbReference type="ARBA" id="ARBA00004141"/>
    </source>
</evidence>
<feature type="transmembrane region" description="Helical" evidence="7">
    <location>
        <begin position="615"/>
        <end position="635"/>
    </location>
</feature>
<reference evidence="10" key="2">
    <citation type="submission" date="2017-05" db="UniProtKB">
        <authorList>
            <consortium name="EnsemblMetazoa"/>
        </authorList>
    </citation>
    <scope>IDENTIFICATION</scope>
</reference>
<dbReference type="Proteomes" id="UP000007879">
    <property type="component" value="Unassembled WGS sequence"/>
</dbReference>
<dbReference type="AlphaFoldDB" id="A0A1X7TZS2"/>
<evidence type="ECO:0000259" key="8">
    <source>
        <dbReference type="PROSITE" id="PS50893"/>
    </source>
</evidence>
<keyword evidence="5 7" id="KW-1133">Transmembrane helix</keyword>
<dbReference type="InParanoid" id="A0A1X7TZS2"/>
<dbReference type="InterPro" id="IPR027417">
    <property type="entry name" value="P-loop_NTPase"/>
</dbReference>
<name>A0A1X7TZS2_AMPQE</name>
<reference evidence="11" key="1">
    <citation type="journal article" date="2010" name="Nature">
        <title>The Amphimedon queenslandica genome and the evolution of animal complexity.</title>
        <authorList>
            <person name="Srivastava M."/>
            <person name="Simakov O."/>
            <person name="Chapman J."/>
            <person name="Fahey B."/>
            <person name="Gauthier M.E."/>
            <person name="Mitros T."/>
            <person name="Richards G.S."/>
            <person name="Conaco C."/>
            <person name="Dacre M."/>
            <person name="Hellsten U."/>
            <person name="Larroux C."/>
            <person name="Putnam N.H."/>
            <person name="Stanke M."/>
            <person name="Adamska M."/>
            <person name="Darling A."/>
            <person name="Degnan S.M."/>
            <person name="Oakley T.H."/>
            <person name="Plachetzki D.C."/>
            <person name="Zhai Y."/>
            <person name="Adamski M."/>
            <person name="Calcino A."/>
            <person name="Cummins S.F."/>
            <person name="Goodstein D.M."/>
            <person name="Harris C."/>
            <person name="Jackson D.J."/>
            <person name="Leys S.P."/>
            <person name="Shu S."/>
            <person name="Woodcroft B.J."/>
            <person name="Vervoort M."/>
            <person name="Kosik K.S."/>
            <person name="Manning G."/>
            <person name="Degnan B.M."/>
            <person name="Rokhsar D.S."/>
        </authorList>
    </citation>
    <scope>NUCLEOTIDE SEQUENCE [LARGE SCALE GENOMIC DNA]</scope>
</reference>
<evidence type="ECO:0000256" key="3">
    <source>
        <dbReference type="ARBA" id="ARBA00022741"/>
    </source>
</evidence>
<dbReference type="GO" id="GO:0140359">
    <property type="term" value="F:ABC-type transporter activity"/>
    <property type="evidence" value="ECO:0007669"/>
    <property type="project" value="InterPro"/>
</dbReference>
<gene>
    <name evidence="10" type="primary">100636467</name>
</gene>
<dbReference type="InterPro" id="IPR003593">
    <property type="entry name" value="AAA+_ATPase"/>
</dbReference>
<feature type="transmembrane region" description="Helical" evidence="7">
    <location>
        <begin position="534"/>
        <end position="558"/>
    </location>
</feature>
<dbReference type="GO" id="GO:0016887">
    <property type="term" value="F:ATP hydrolysis activity"/>
    <property type="evidence" value="ECO:0007669"/>
    <property type="project" value="InterPro"/>
</dbReference>
<feature type="transmembrane region" description="Helical" evidence="7">
    <location>
        <begin position="344"/>
        <end position="369"/>
    </location>
</feature>
<dbReference type="STRING" id="400682.A0A1X7TZS2"/>
<evidence type="ECO:0000256" key="4">
    <source>
        <dbReference type="ARBA" id="ARBA00022840"/>
    </source>
</evidence>
<evidence type="ECO:0000259" key="9">
    <source>
        <dbReference type="PROSITE" id="PS51012"/>
    </source>
</evidence>
<dbReference type="GO" id="GO:0016020">
    <property type="term" value="C:membrane"/>
    <property type="evidence" value="ECO:0007669"/>
    <property type="project" value="UniProtKB-SubCell"/>
</dbReference>
<dbReference type="eggNOG" id="KOG0059">
    <property type="taxonomic scope" value="Eukaryota"/>
</dbReference>
<feature type="domain" description="ABC transmembrane type-2" evidence="9">
    <location>
        <begin position="483"/>
        <end position="730"/>
    </location>
</feature>
<dbReference type="Pfam" id="PF00005">
    <property type="entry name" value="ABC_tran"/>
    <property type="match status" value="1"/>
</dbReference>
<evidence type="ECO:0000256" key="2">
    <source>
        <dbReference type="ARBA" id="ARBA00022692"/>
    </source>
</evidence>
<keyword evidence="11" id="KW-1185">Reference proteome</keyword>
<protein>
    <submittedName>
        <fullName evidence="10">Uncharacterized protein</fullName>
    </submittedName>
</protein>
<sequence length="731" mass="81264">MAAIEERGNQMAVEVRGAYRSYGSLSVLKGLNMDVPNGCIYGLLGASGCGKTTLLKCIIGRLQLSEGSVIVLGQAPGARGHSIPGKDVGYMPQDLALFGDFTMLETMYYFGTLFGMSPKKVRERGKFLLELLELPSVTKTIKKLSGGQQRRVSFAVAMLQEPPLLILDEPTVGVDPLLRAKIWEHLLELVQRTRTTIIITTHYIEEARQAHVVGLMRNGLLLAQSPPDDLIKTHGMTTLEEVFLSLCREQETQERPPSQLSIQHSFTALNGGDEDLNEETPLLKSKRNNKASWTSNAKKMLKSMCECDPINPSTILPRPRSIAALCWKNFTRIYRNPGLLIFQFLLPAFQIVLFCLAIGGNFSGVSVAIMNSDRGINYSEATGMGEYIFDKCTPFENMDNFGSLFVSKLDDKSLDFTYYDSMTDAVDAVKKGKAWMAIVIPENFTQDMVERLGSIILQDNIPDDIINGSTIEIYEDVTDLQMTYTLQNKTTAASELFLEAFINNCNISKKDISSPLQVHNPPVYGGFHLSYTDYVAPGMIVSITFGMSIGLTALSFVIERKEGLLDRTWVAGVNVTEMVIAQILTQCIILFVQSTILIILVRFAFKVYMVHLRSIFLVELLTMLQGLTGMAYGLLISSLCQQETSAMQIMAGSVYPVLLMSGIIWPLEGMPKFLRYISYALPTTYAAEAMRSIMGRGWGLADMFVWRGFTITIAWFLLFGVLATIGLRLRK</sequence>
<organism evidence="10">
    <name type="scientific">Amphimedon queenslandica</name>
    <name type="common">Sponge</name>
    <dbReference type="NCBI Taxonomy" id="400682"/>
    <lineage>
        <taxon>Eukaryota</taxon>
        <taxon>Metazoa</taxon>
        <taxon>Porifera</taxon>
        <taxon>Demospongiae</taxon>
        <taxon>Heteroscleromorpha</taxon>
        <taxon>Haplosclerida</taxon>
        <taxon>Niphatidae</taxon>
        <taxon>Amphimedon</taxon>
    </lineage>
</organism>
<dbReference type="CDD" id="cd03230">
    <property type="entry name" value="ABC_DR_subfamily_A"/>
    <property type="match status" value="1"/>
</dbReference>
<comment type="subcellular location">
    <subcellularLocation>
        <location evidence="1">Membrane</location>
        <topology evidence="1">Multi-pass membrane protein</topology>
    </subcellularLocation>
</comment>
<dbReference type="PANTHER" id="PTHR43038">
    <property type="entry name" value="ATP-BINDING CASSETTE, SUB-FAMILY H, MEMBER 1"/>
    <property type="match status" value="1"/>
</dbReference>
<dbReference type="InterPro" id="IPR017871">
    <property type="entry name" value="ABC_transporter-like_CS"/>
</dbReference>
<dbReference type="InterPro" id="IPR047817">
    <property type="entry name" value="ABC2_TM_bact-type"/>
</dbReference>
<keyword evidence="6 7" id="KW-0472">Membrane</keyword>
<feature type="transmembrane region" description="Helical" evidence="7">
    <location>
        <begin position="647"/>
        <end position="667"/>
    </location>
</feature>
<dbReference type="Gene3D" id="3.40.50.300">
    <property type="entry name" value="P-loop containing nucleotide triphosphate hydrolases"/>
    <property type="match status" value="1"/>
</dbReference>